<evidence type="ECO:0000259" key="1">
    <source>
        <dbReference type="Pfam" id="PF13610"/>
    </source>
</evidence>
<reference evidence="2 3" key="1">
    <citation type="submission" date="2020-04" db="EMBL/GenBank/DDBJ databases">
        <authorList>
            <person name="De Canck E."/>
        </authorList>
    </citation>
    <scope>NUCLEOTIDE SEQUENCE [LARGE SCALE GENOMIC DNA]</scope>
    <source>
        <strain evidence="2 3">LMG 28688</strain>
    </source>
</reference>
<proteinExistence type="predicted"/>
<dbReference type="InterPro" id="IPR032874">
    <property type="entry name" value="DDE_dom"/>
</dbReference>
<accession>A0A6J5GKY2</accession>
<dbReference type="Proteomes" id="UP000494119">
    <property type="component" value="Unassembled WGS sequence"/>
</dbReference>
<evidence type="ECO:0000313" key="3">
    <source>
        <dbReference type="Proteomes" id="UP000494119"/>
    </source>
</evidence>
<dbReference type="Pfam" id="PF13610">
    <property type="entry name" value="DDE_Tnp_IS240"/>
    <property type="match status" value="1"/>
</dbReference>
<dbReference type="EMBL" id="CADIKL010000034">
    <property type="protein sequence ID" value="CAB3801253.1"/>
    <property type="molecule type" value="Genomic_DNA"/>
</dbReference>
<feature type="domain" description="DDE" evidence="1">
    <location>
        <begin position="2"/>
        <end position="106"/>
    </location>
</feature>
<gene>
    <name evidence="2" type="ORF">LMG28688_05303</name>
</gene>
<dbReference type="PANTHER" id="PTHR35528:SF3">
    <property type="entry name" value="BLL1675 PROTEIN"/>
    <property type="match status" value="1"/>
</dbReference>
<sequence length="129" mass="14519">MLSARRDVKAAKAFFRKAIKHQVQPPKTITLDGYAASHRAVREMKADGSLPEDTKVRSSKYLNNLVEQDHRNIKSRTKVMLGFKRFRSAAITLSGVELVHRIRKGQFRLAKLHLKDTAAPAVWVAVLSA</sequence>
<protein>
    <recommendedName>
        <fullName evidence="1">DDE domain-containing protein</fullName>
    </recommendedName>
</protein>
<evidence type="ECO:0000313" key="2">
    <source>
        <dbReference type="EMBL" id="CAB3801253.1"/>
    </source>
</evidence>
<dbReference type="PANTHER" id="PTHR35528">
    <property type="entry name" value="BLL1675 PROTEIN"/>
    <property type="match status" value="1"/>
</dbReference>
<name>A0A6J5GKY2_9BURK</name>
<organism evidence="2 3">
    <name type="scientific">Paraburkholderia caffeinitolerans</name>
    <dbReference type="NCBI Taxonomy" id="1723730"/>
    <lineage>
        <taxon>Bacteria</taxon>
        <taxon>Pseudomonadati</taxon>
        <taxon>Pseudomonadota</taxon>
        <taxon>Betaproteobacteria</taxon>
        <taxon>Burkholderiales</taxon>
        <taxon>Burkholderiaceae</taxon>
        <taxon>Paraburkholderia</taxon>
    </lineage>
</organism>
<dbReference type="InterPro" id="IPR052183">
    <property type="entry name" value="IS_Transposase"/>
</dbReference>
<keyword evidence="3" id="KW-1185">Reference proteome</keyword>
<dbReference type="AlphaFoldDB" id="A0A6J5GKY2"/>